<name>A0AAN4PSR1_ASPLE</name>
<reference evidence="4" key="4">
    <citation type="submission" date="2020-04" db="EMBL/GenBank/DDBJ databases">
        <authorList>
            <person name="Santos R.A.C."/>
            <person name="Steenwyk J.L."/>
            <person name="Rivero-Menendez O."/>
            <person name="Mead M.E."/>
            <person name="Silva L.P."/>
            <person name="Bastos R.W."/>
            <person name="Alastruey-Izquierdo A."/>
            <person name="Goldman G.H."/>
            <person name="Rokas A."/>
        </authorList>
    </citation>
    <scope>NUCLEOTIDE SEQUENCE</scope>
    <source>
        <strain evidence="4">CNM-CM8927</strain>
    </source>
</reference>
<dbReference type="EMBL" id="JAAAPU010000027">
    <property type="protein sequence ID" value="KAF4206637.1"/>
    <property type="molecule type" value="Genomic_DNA"/>
</dbReference>
<feature type="region of interest" description="Disordered" evidence="1">
    <location>
        <begin position="60"/>
        <end position="102"/>
    </location>
</feature>
<evidence type="ECO:0000313" key="3">
    <source>
        <dbReference type="EMBL" id="GFF65321.1"/>
    </source>
</evidence>
<sequence>MVRDSPIEGYAIVPMEWTGKPHPDKPEVTFKGALQVASQPYSSTDNLQEVMTQIRDVNPEFVASPGQKNSGLSARNIEERNKVSHPISSPLNGRQIEEATGK</sequence>
<accession>A0AAN4PSR1</accession>
<dbReference type="Proteomes" id="UP000051487">
    <property type="component" value="Unassembled WGS sequence"/>
</dbReference>
<protein>
    <submittedName>
        <fullName evidence="2">Uncharacterized protein</fullName>
    </submittedName>
</protein>
<dbReference type="Proteomes" id="UP000465220">
    <property type="component" value="Unassembled WGS sequence"/>
</dbReference>
<evidence type="ECO:0000313" key="4">
    <source>
        <dbReference type="EMBL" id="KAF4206637.1"/>
    </source>
</evidence>
<reference evidence="3 6" key="3">
    <citation type="submission" date="2020-01" db="EMBL/GenBank/DDBJ databases">
        <title>Draft genome sequence of Aspergillus lentulus IFM 60648.</title>
        <authorList>
            <person name="Takahashi H."/>
            <person name="Yaguchi T."/>
        </authorList>
    </citation>
    <scope>NUCLEOTIDE SEQUENCE [LARGE SCALE GENOMIC DNA]</scope>
    <source>
        <strain evidence="3 6">IFM 60648</strain>
    </source>
</reference>
<dbReference type="EMBL" id="BLKI01000006">
    <property type="protein sequence ID" value="GFF65321.1"/>
    <property type="molecule type" value="Genomic_DNA"/>
</dbReference>
<dbReference type="Proteomes" id="UP000649114">
    <property type="component" value="Unassembled WGS sequence"/>
</dbReference>
<gene>
    <name evidence="2" type="ORF">ALT_6932</name>
    <name evidence="4" type="ORF">CNMCM8927_004617</name>
    <name evidence="3" type="ORF">IFM60648_01545</name>
</gene>
<evidence type="ECO:0000313" key="2">
    <source>
        <dbReference type="EMBL" id="GAQ09611.1"/>
    </source>
</evidence>
<reference evidence="2 5" key="1">
    <citation type="submission" date="2015-11" db="EMBL/GenBank/DDBJ databases">
        <title>Aspergillus lentulus strain IFM 54703T.</title>
        <authorList>
            <person name="Kusuya Y."/>
            <person name="Sakai K."/>
            <person name="Kamei K."/>
            <person name="Takahashi H."/>
            <person name="Yaguchi T."/>
        </authorList>
    </citation>
    <scope>NUCLEOTIDE SEQUENCE [LARGE SCALE GENOMIC DNA]</scope>
    <source>
        <strain evidence="2 5">IFM 54703</strain>
    </source>
</reference>
<organism evidence="2 5">
    <name type="scientific">Aspergillus lentulus</name>
    <dbReference type="NCBI Taxonomy" id="293939"/>
    <lineage>
        <taxon>Eukaryota</taxon>
        <taxon>Fungi</taxon>
        <taxon>Dikarya</taxon>
        <taxon>Ascomycota</taxon>
        <taxon>Pezizomycotina</taxon>
        <taxon>Eurotiomycetes</taxon>
        <taxon>Eurotiomycetidae</taxon>
        <taxon>Eurotiales</taxon>
        <taxon>Aspergillaceae</taxon>
        <taxon>Aspergillus</taxon>
        <taxon>Aspergillus subgen. Fumigati</taxon>
    </lineage>
</organism>
<keyword evidence="6" id="KW-1185">Reference proteome</keyword>
<dbReference type="AlphaFoldDB" id="A0AAN4PSR1"/>
<dbReference type="EMBL" id="BCLY01000012">
    <property type="protein sequence ID" value="GAQ09611.1"/>
    <property type="molecule type" value="Genomic_DNA"/>
</dbReference>
<evidence type="ECO:0000256" key="1">
    <source>
        <dbReference type="SAM" id="MobiDB-lite"/>
    </source>
</evidence>
<proteinExistence type="predicted"/>
<evidence type="ECO:0000313" key="6">
    <source>
        <dbReference type="Proteomes" id="UP000465220"/>
    </source>
</evidence>
<reference evidence="4" key="2">
    <citation type="journal article" date="2020" name="bioRxiv">
        <title>Genomic and phenotypic heterogeneity of clinical isolates of the human pathogens Aspergillus fumigatus, Aspergillus lentulus and Aspergillus fumigatiaffinis.</title>
        <authorList>
            <person name="dos Santos R.A.C."/>
            <person name="Steenwyk J.L."/>
            <person name="Rivero-Menendez O."/>
            <person name="Mead M.E."/>
            <person name="Silva L.P."/>
            <person name="Bastos R.W."/>
            <person name="Alastruey-Izquierdo A."/>
            <person name="Goldman G.H."/>
            <person name="Rokas A."/>
        </authorList>
    </citation>
    <scope>NUCLEOTIDE SEQUENCE</scope>
    <source>
        <strain evidence="4">CNM-CM8927</strain>
    </source>
</reference>
<comment type="caution">
    <text evidence="2">The sequence shown here is derived from an EMBL/GenBank/DDBJ whole genome shotgun (WGS) entry which is preliminary data.</text>
</comment>
<evidence type="ECO:0000313" key="5">
    <source>
        <dbReference type="Proteomes" id="UP000051487"/>
    </source>
</evidence>